<feature type="non-terminal residue" evidence="2">
    <location>
        <position position="1"/>
    </location>
</feature>
<name>A0A225UGJ7_9STRA</name>
<dbReference type="EMBL" id="NBNE01019677">
    <property type="protein sequence ID" value="OWY91696.1"/>
    <property type="molecule type" value="Genomic_DNA"/>
</dbReference>
<comment type="caution">
    <text evidence="2">The sequence shown here is derived from an EMBL/GenBank/DDBJ whole genome shotgun (WGS) entry which is preliminary data.</text>
</comment>
<evidence type="ECO:0000259" key="1">
    <source>
        <dbReference type="Pfam" id="PF05699"/>
    </source>
</evidence>
<reference evidence="3" key="1">
    <citation type="submission" date="2017-03" db="EMBL/GenBank/DDBJ databases">
        <title>Phytopthora megakarya and P. palmivora, two closely related causual agents of cacao black pod achieved similar genome size and gene model numbers by different mechanisms.</title>
        <authorList>
            <person name="Ali S."/>
            <person name="Shao J."/>
            <person name="Larry D.J."/>
            <person name="Kronmiller B."/>
            <person name="Shen D."/>
            <person name="Strem M.D."/>
            <person name="Melnick R.L."/>
            <person name="Guiltinan M.J."/>
            <person name="Tyler B.M."/>
            <person name="Meinhardt L.W."/>
            <person name="Bailey B.A."/>
        </authorList>
    </citation>
    <scope>NUCLEOTIDE SEQUENCE [LARGE SCALE GENOMIC DNA]</scope>
    <source>
        <strain evidence="3">zdho120</strain>
    </source>
</reference>
<dbReference type="InterPro" id="IPR012337">
    <property type="entry name" value="RNaseH-like_sf"/>
</dbReference>
<gene>
    <name evidence="2" type="ORF">PHMEG_00039622</name>
</gene>
<accession>A0A225UGJ7</accession>
<sequence>PCEWWRFNRNKFPSLSKLARKWLGVVASSVPSERAFSTAGCVVTVKRGSLAPAFVRDLVFIAENTSKRS</sequence>
<dbReference type="SUPFAM" id="SSF53098">
    <property type="entry name" value="Ribonuclease H-like"/>
    <property type="match status" value="1"/>
</dbReference>
<dbReference type="Pfam" id="PF05699">
    <property type="entry name" value="Dimer_Tnp_hAT"/>
    <property type="match status" value="1"/>
</dbReference>
<dbReference type="AlphaFoldDB" id="A0A225UGJ7"/>
<keyword evidence="3" id="KW-1185">Reference proteome</keyword>
<dbReference type="PANTHER" id="PTHR47611">
    <property type="entry name" value="HAT DIMERISATION DOMAIN, C-TERMINAL"/>
    <property type="match status" value="1"/>
</dbReference>
<dbReference type="GO" id="GO:0046983">
    <property type="term" value="F:protein dimerization activity"/>
    <property type="evidence" value="ECO:0007669"/>
    <property type="project" value="InterPro"/>
</dbReference>
<protein>
    <recommendedName>
        <fullName evidence="1">HAT C-terminal dimerisation domain-containing protein</fullName>
    </recommendedName>
</protein>
<dbReference type="Proteomes" id="UP000198211">
    <property type="component" value="Unassembled WGS sequence"/>
</dbReference>
<dbReference type="PANTHER" id="PTHR47611:SF3">
    <property type="entry name" value="HAT C-TERMINAL DIMERISATION DOMAIN-CONTAINING PROTEIN"/>
    <property type="match status" value="1"/>
</dbReference>
<dbReference type="InterPro" id="IPR008906">
    <property type="entry name" value="HATC_C_dom"/>
</dbReference>
<feature type="domain" description="HAT C-terminal dimerisation" evidence="1">
    <location>
        <begin position="1"/>
        <end position="64"/>
    </location>
</feature>
<organism evidence="2 3">
    <name type="scientific">Phytophthora megakarya</name>
    <dbReference type="NCBI Taxonomy" id="4795"/>
    <lineage>
        <taxon>Eukaryota</taxon>
        <taxon>Sar</taxon>
        <taxon>Stramenopiles</taxon>
        <taxon>Oomycota</taxon>
        <taxon>Peronosporomycetes</taxon>
        <taxon>Peronosporales</taxon>
        <taxon>Peronosporaceae</taxon>
        <taxon>Phytophthora</taxon>
    </lineage>
</organism>
<proteinExistence type="predicted"/>
<evidence type="ECO:0000313" key="2">
    <source>
        <dbReference type="EMBL" id="OWY91696.1"/>
    </source>
</evidence>
<evidence type="ECO:0000313" key="3">
    <source>
        <dbReference type="Proteomes" id="UP000198211"/>
    </source>
</evidence>
<dbReference type="OrthoDB" id="107412at2759"/>